<evidence type="ECO:0000313" key="2">
    <source>
        <dbReference type="Proteomes" id="UP000182761"/>
    </source>
</evidence>
<proteinExistence type="predicted"/>
<sequence length="309" mass="36737">MNYIYLLLFFNFLCYSCQGQGNEKTVKMTSINKIQYMDTTQYYEYIKILNFKPDTFNKKQFDKDAEFGKYIYTDNLGNKVIESSGEYFKSIGEDESEYIQVTILRENPLLSLYKEFYPNCIIKRKSLYFLDNNSIGVTQEFDRNGKMIREINEDKKYNNIRHRDIISFLIKENLYNDSTKEIKGELSATFIKKEKNNQEIKQLQNKDVWIIKNFISPPTFENIYYIDAQTGDILSHLYKGKEMMQDKKTSGVYKTYKGKSYTQQEWEEFEQKLFEEYAGKNNLRSAIDIEKERNKKGGGFFLGEREVTD</sequence>
<protein>
    <submittedName>
        <fullName evidence="1">Uncharacterized protein</fullName>
    </submittedName>
</protein>
<gene>
    <name evidence="1" type="ORF">Ga0061079_11411</name>
</gene>
<dbReference type="AlphaFoldDB" id="A0A0X3ASE3"/>
<name>A0A0X3ASE3_9FLAO</name>
<dbReference type="STRING" id="1586267.GCA_001418685_01865"/>
<evidence type="ECO:0000313" key="1">
    <source>
        <dbReference type="EMBL" id="CVK16997.1"/>
    </source>
</evidence>
<dbReference type="Proteomes" id="UP000182761">
    <property type="component" value="Unassembled WGS sequence"/>
</dbReference>
<accession>A0A0X3ASE3</accession>
<reference evidence="1 2" key="1">
    <citation type="submission" date="2016-01" db="EMBL/GenBank/DDBJ databases">
        <authorList>
            <person name="McClelland M."/>
            <person name="Jain A."/>
            <person name="Saraogi P."/>
            <person name="Mendelson R."/>
            <person name="Westerman R."/>
            <person name="SanMiguel P."/>
            <person name="Csonka L."/>
        </authorList>
    </citation>
    <scope>NUCLEOTIDE SEQUENCE [LARGE SCALE GENOMIC DNA]</scope>
    <source>
        <strain evidence="1 2">R-53146</strain>
    </source>
</reference>
<keyword evidence="2" id="KW-1185">Reference proteome</keyword>
<dbReference type="EMBL" id="FCOR01000014">
    <property type="protein sequence ID" value="CVK16997.1"/>
    <property type="molecule type" value="Genomic_DNA"/>
</dbReference>
<organism evidence="1 2">
    <name type="scientific">Apibacter mensalis</name>
    <dbReference type="NCBI Taxonomy" id="1586267"/>
    <lineage>
        <taxon>Bacteria</taxon>
        <taxon>Pseudomonadati</taxon>
        <taxon>Bacteroidota</taxon>
        <taxon>Flavobacteriia</taxon>
        <taxon>Flavobacteriales</taxon>
        <taxon>Weeksellaceae</taxon>
        <taxon>Apibacter</taxon>
    </lineage>
</organism>